<dbReference type="EMBL" id="JH431446">
    <property type="status" value="NOT_ANNOTATED_CDS"/>
    <property type="molecule type" value="Genomic_DNA"/>
</dbReference>
<dbReference type="Proteomes" id="UP000014500">
    <property type="component" value="Unassembled WGS sequence"/>
</dbReference>
<reference evidence="3" key="1">
    <citation type="submission" date="2011-05" db="EMBL/GenBank/DDBJ databases">
        <authorList>
            <person name="Richards S.R."/>
            <person name="Qu J."/>
            <person name="Jiang H."/>
            <person name="Jhangiani S.N."/>
            <person name="Agravi P."/>
            <person name="Goodspeed R."/>
            <person name="Gross S."/>
            <person name="Mandapat C."/>
            <person name="Jackson L."/>
            <person name="Mathew T."/>
            <person name="Pu L."/>
            <person name="Thornton R."/>
            <person name="Saada N."/>
            <person name="Wilczek-Boney K.B."/>
            <person name="Lee S."/>
            <person name="Kovar C."/>
            <person name="Wu Y."/>
            <person name="Scherer S.E."/>
            <person name="Worley K.C."/>
            <person name="Muzny D.M."/>
            <person name="Gibbs R."/>
        </authorList>
    </citation>
    <scope>NUCLEOTIDE SEQUENCE</scope>
    <source>
        <strain evidence="3">Brora</strain>
    </source>
</reference>
<dbReference type="EnsemblMetazoa" id="SMAR004170-RA">
    <property type="protein sequence ID" value="SMAR004170-PA"/>
    <property type="gene ID" value="SMAR004170"/>
</dbReference>
<accession>T1IST4</accession>
<reference evidence="2" key="2">
    <citation type="submission" date="2015-02" db="UniProtKB">
        <authorList>
            <consortium name="EnsemblMetazoa"/>
        </authorList>
    </citation>
    <scope>IDENTIFICATION</scope>
</reference>
<name>T1IST4_STRMM</name>
<feature type="region of interest" description="Disordered" evidence="1">
    <location>
        <begin position="13"/>
        <end position="32"/>
    </location>
</feature>
<sequence length="153" mass="16964">MQLSTVRNEVLLASSTQDDHDSSRLTQTNSLPKYTGGIPFDIEIQQHPRLSLSPSNSSDTADLHNHCYFLRYSMPQSFQPTDAHLGPPSPVEDINRVSSSSLVCPMWPRVYIFTTPGEGKKTPESSFAKGPRAWRTYHAPAVASRMCRAGMAI</sequence>
<evidence type="ECO:0000313" key="3">
    <source>
        <dbReference type="Proteomes" id="UP000014500"/>
    </source>
</evidence>
<organism evidence="2 3">
    <name type="scientific">Strigamia maritima</name>
    <name type="common">European centipede</name>
    <name type="synonym">Geophilus maritimus</name>
    <dbReference type="NCBI Taxonomy" id="126957"/>
    <lineage>
        <taxon>Eukaryota</taxon>
        <taxon>Metazoa</taxon>
        <taxon>Ecdysozoa</taxon>
        <taxon>Arthropoda</taxon>
        <taxon>Myriapoda</taxon>
        <taxon>Chilopoda</taxon>
        <taxon>Pleurostigmophora</taxon>
        <taxon>Geophilomorpha</taxon>
        <taxon>Linotaeniidae</taxon>
        <taxon>Strigamia</taxon>
    </lineage>
</organism>
<evidence type="ECO:0000313" key="2">
    <source>
        <dbReference type="EnsemblMetazoa" id="SMAR004170-PA"/>
    </source>
</evidence>
<dbReference type="AlphaFoldDB" id="T1IST4"/>
<proteinExistence type="predicted"/>
<keyword evidence="3" id="KW-1185">Reference proteome</keyword>
<evidence type="ECO:0000256" key="1">
    <source>
        <dbReference type="SAM" id="MobiDB-lite"/>
    </source>
</evidence>
<protein>
    <submittedName>
        <fullName evidence="2">Uncharacterized protein</fullName>
    </submittedName>
</protein>
<dbReference type="HOGENOM" id="CLU_1715554_0_0_1"/>